<evidence type="ECO:0000313" key="2">
    <source>
        <dbReference type="EMBL" id="CAI9260681.1"/>
    </source>
</evidence>
<dbReference type="Proteomes" id="UP001177003">
    <property type="component" value="Chromosome 0"/>
</dbReference>
<feature type="compositionally biased region" description="Pro residues" evidence="1">
    <location>
        <begin position="59"/>
        <end position="71"/>
    </location>
</feature>
<feature type="region of interest" description="Disordered" evidence="1">
    <location>
        <begin position="140"/>
        <end position="186"/>
    </location>
</feature>
<proteinExistence type="predicted"/>
<accession>A0AA35ULJ9</accession>
<evidence type="ECO:0000256" key="1">
    <source>
        <dbReference type="SAM" id="MobiDB-lite"/>
    </source>
</evidence>
<sequence length="186" mass="19777">MHKQPPKSHNSSASSSLSILSLTVTTSPPWITSSFLVFPVKISKKEASKGHRSSLLPPLNHPPASNHPPPIATFKHPLPPPKNFIPKLSLLLISIPKSFSIIVASKYWKLDLSRKSRPLGNASRHSELLFNHSIRKSVKFRAHSDDGKHGSQSHSPACSAASAGGVTEGQGYEEQGSASGAGAVAA</sequence>
<protein>
    <submittedName>
        <fullName evidence="2">Uncharacterized protein</fullName>
    </submittedName>
</protein>
<reference evidence="2" key="1">
    <citation type="submission" date="2023-04" db="EMBL/GenBank/DDBJ databases">
        <authorList>
            <person name="Vijverberg K."/>
            <person name="Xiong W."/>
            <person name="Schranz E."/>
        </authorList>
    </citation>
    <scope>NUCLEOTIDE SEQUENCE</scope>
</reference>
<dbReference type="AlphaFoldDB" id="A0AA35ULJ9"/>
<evidence type="ECO:0000313" key="3">
    <source>
        <dbReference type="Proteomes" id="UP001177003"/>
    </source>
</evidence>
<feature type="region of interest" description="Disordered" evidence="1">
    <location>
        <begin position="49"/>
        <end position="71"/>
    </location>
</feature>
<keyword evidence="3" id="KW-1185">Reference proteome</keyword>
<feature type="compositionally biased region" description="Low complexity" evidence="1">
    <location>
        <begin position="176"/>
        <end position="186"/>
    </location>
</feature>
<gene>
    <name evidence="2" type="ORF">LSALG_LOCUS1508</name>
</gene>
<organism evidence="2 3">
    <name type="scientific">Lactuca saligna</name>
    <name type="common">Willowleaf lettuce</name>
    <dbReference type="NCBI Taxonomy" id="75948"/>
    <lineage>
        <taxon>Eukaryota</taxon>
        <taxon>Viridiplantae</taxon>
        <taxon>Streptophyta</taxon>
        <taxon>Embryophyta</taxon>
        <taxon>Tracheophyta</taxon>
        <taxon>Spermatophyta</taxon>
        <taxon>Magnoliopsida</taxon>
        <taxon>eudicotyledons</taxon>
        <taxon>Gunneridae</taxon>
        <taxon>Pentapetalae</taxon>
        <taxon>asterids</taxon>
        <taxon>campanulids</taxon>
        <taxon>Asterales</taxon>
        <taxon>Asteraceae</taxon>
        <taxon>Cichorioideae</taxon>
        <taxon>Cichorieae</taxon>
        <taxon>Lactucinae</taxon>
        <taxon>Lactuca</taxon>
    </lineage>
</organism>
<dbReference type="EMBL" id="OX465086">
    <property type="protein sequence ID" value="CAI9260681.1"/>
    <property type="molecule type" value="Genomic_DNA"/>
</dbReference>
<name>A0AA35ULJ9_LACSI</name>